<evidence type="ECO:0000313" key="2">
    <source>
        <dbReference type="EMBL" id="CAE0601006.1"/>
    </source>
</evidence>
<organism evidence="2">
    <name type="scientific">Emiliania huxleyi</name>
    <name type="common">Coccolithophore</name>
    <name type="synonym">Pontosphaera huxleyi</name>
    <dbReference type="NCBI Taxonomy" id="2903"/>
    <lineage>
        <taxon>Eukaryota</taxon>
        <taxon>Haptista</taxon>
        <taxon>Haptophyta</taxon>
        <taxon>Prymnesiophyceae</taxon>
        <taxon>Isochrysidales</taxon>
        <taxon>Noelaerhabdaceae</taxon>
        <taxon>Emiliania</taxon>
    </lineage>
</organism>
<feature type="signal peptide" evidence="1">
    <location>
        <begin position="1"/>
        <end position="20"/>
    </location>
</feature>
<dbReference type="AlphaFoldDB" id="A0A7S3U246"/>
<name>A0A7S3U246_EMIHU</name>
<keyword evidence="1" id="KW-0732">Signal</keyword>
<dbReference type="EMBL" id="HBIR01061774">
    <property type="protein sequence ID" value="CAE0601006.1"/>
    <property type="molecule type" value="Transcribed_RNA"/>
</dbReference>
<evidence type="ECO:0008006" key="3">
    <source>
        <dbReference type="Google" id="ProtNLM"/>
    </source>
</evidence>
<sequence length="505" mass="55592">MQNIHALALLTLGMLHPVLSFSSMPAPACISDRADVEEGGLTPQRIENLPSREEAPPRVVFEEVYLAKAGYEEEAHEIAFVEPSRSLFMSMLTQNILHKIPLDDHLEMKEYSHRSTKIGPERGGLHNVGKSQTRGDNMLWLSTQCENRVLLVDSNDLSKAPRYTLAVPTHFDLGQLDREADPMGYSDTCGMANDHCEGGAQCGLAIGGPHSVREAADGSIWVALKGMYTSEVYRRVGKDNNICTGGSWQLHSEDDRVGYALWNIHPDHFDMTKSAFGGTLYPARKSPVMIDIDGQGNVFTGQDSVPWVHRVDTKGNAQQIAMPKGPDGVQIPTSGPAVVATPDGSAIFIASLMNEEGLIVQFRSGETTPRVITALRDTRDTNYWASPEQGLQQRIIHFACSNHGGWDYGQNTLYALTSSLLEPQAPEQIIALQFTEDWSKPDLDGDYGLMRLTLPGYNKGAHRICIAEGNSSSSPGAHMLRRAFVSNTLSNTITMAKSKNREWNW</sequence>
<evidence type="ECO:0000256" key="1">
    <source>
        <dbReference type="SAM" id="SignalP"/>
    </source>
</evidence>
<gene>
    <name evidence="2" type="ORF">EHUX00137_LOCUS47973</name>
</gene>
<accession>A0A7S3U246</accession>
<reference evidence="2" key="1">
    <citation type="submission" date="2021-01" db="EMBL/GenBank/DDBJ databases">
        <authorList>
            <person name="Corre E."/>
            <person name="Pelletier E."/>
            <person name="Niang G."/>
            <person name="Scheremetjew M."/>
            <person name="Finn R."/>
            <person name="Kale V."/>
            <person name="Holt S."/>
            <person name="Cochrane G."/>
            <person name="Meng A."/>
            <person name="Brown T."/>
            <person name="Cohen L."/>
        </authorList>
    </citation>
    <scope>NUCLEOTIDE SEQUENCE</scope>
    <source>
        <strain evidence="2">379</strain>
    </source>
</reference>
<feature type="chain" id="PRO_5031277298" description="SMP-30/Gluconolactonase/LRE-like region domain-containing protein" evidence="1">
    <location>
        <begin position="21"/>
        <end position="505"/>
    </location>
</feature>
<proteinExistence type="predicted"/>
<dbReference type="SUPFAM" id="SSF63829">
    <property type="entry name" value="Calcium-dependent phosphotriesterase"/>
    <property type="match status" value="1"/>
</dbReference>
<protein>
    <recommendedName>
        <fullName evidence="3">SMP-30/Gluconolactonase/LRE-like region domain-containing protein</fullName>
    </recommendedName>
</protein>